<name>A0AA88ZRQ2_CLONO</name>
<dbReference type="AlphaFoldDB" id="A0AA88ZRQ2"/>
<comment type="caution">
    <text evidence="2">The sequence shown here is derived from an EMBL/GenBank/DDBJ whole genome shotgun (WGS) entry which is preliminary data.</text>
</comment>
<sequence>MEKQIKVFSSIVILSIFNIFSAKIAERLIVFKNNSIDEVDYSAFVSAFSRCVNFMYIVICIVILVIFYEGKKDNDKLK</sequence>
<reference evidence="2 3" key="1">
    <citation type="submission" date="2014-01" db="EMBL/GenBank/DDBJ databases">
        <title>Plasmidome dynamics in the species complex Clostridium novyi sensu lato converts strains of independent lineages into distinctly different pathogens.</title>
        <authorList>
            <person name="Skarin H."/>
            <person name="Segerman B."/>
        </authorList>
    </citation>
    <scope>NUCLEOTIDE SEQUENCE [LARGE SCALE GENOMIC DNA]</scope>
    <source>
        <strain evidence="2 3">4570</strain>
    </source>
</reference>
<keyword evidence="1" id="KW-1133">Transmembrane helix</keyword>
<keyword evidence="1" id="KW-0472">Membrane</keyword>
<evidence type="ECO:0000313" key="3">
    <source>
        <dbReference type="Proteomes" id="UP000030016"/>
    </source>
</evidence>
<organism evidence="2 3">
    <name type="scientific">Clostridium novyi A str. 4570</name>
    <dbReference type="NCBI Taxonomy" id="1444290"/>
    <lineage>
        <taxon>Bacteria</taxon>
        <taxon>Bacillati</taxon>
        <taxon>Bacillota</taxon>
        <taxon>Clostridia</taxon>
        <taxon>Eubacteriales</taxon>
        <taxon>Clostridiaceae</taxon>
        <taxon>Clostridium</taxon>
    </lineage>
</organism>
<gene>
    <name evidence="2" type="ORF">Z969_02660</name>
</gene>
<accession>A0AA88ZRQ2</accession>
<keyword evidence="1" id="KW-0812">Transmembrane</keyword>
<feature type="transmembrane region" description="Helical" evidence="1">
    <location>
        <begin position="7"/>
        <end position="25"/>
    </location>
</feature>
<dbReference type="Proteomes" id="UP000030016">
    <property type="component" value="Unassembled WGS sequence"/>
</dbReference>
<protein>
    <submittedName>
        <fullName evidence="2">Uncharacterized protein</fullName>
    </submittedName>
</protein>
<feature type="transmembrane region" description="Helical" evidence="1">
    <location>
        <begin position="45"/>
        <end position="68"/>
    </location>
</feature>
<dbReference type="EMBL" id="JDRX01000003">
    <property type="protein sequence ID" value="KGN03194.1"/>
    <property type="molecule type" value="Genomic_DNA"/>
</dbReference>
<evidence type="ECO:0000313" key="2">
    <source>
        <dbReference type="EMBL" id="KGN03194.1"/>
    </source>
</evidence>
<evidence type="ECO:0000256" key="1">
    <source>
        <dbReference type="SAM" id="Phobius"/>
    </source>
</evidence>
<dbReference type="RefSeq" id="WP_039248908.1">
    <property type="nucleotide sequence ID" value="NZ_JDRX01000003.1"/>
</dbReference>
<proteinExistence type="predicted"/>